<comment type="caution">
    <text evidence="1">The sequence shown here is derived from an EMBL/GenBank/DDBJ whole genome shotgun (WGS) entry which is preliminary data.</text>
</comment>
<protein>
    <submittedName>
        <fullName evidence="1">Uncharacterized protein</fullName>
    </submittedName>
</protein>
<keyword evidence="2" id="KW-1185">Reference proteome</keyword>
<name>A0ABN1KIG7_CLOSU</name>
<evidence type="ECO:0000313" key="1">
    <source>
        <dbReference type="EMBL" id="GAA0767245.1"/>
    </source>
</evidence>
<dbReference type="Proteomes" id="UP001501047">
    <property type="component" value="Unassembled WGS sequence"/>
</dbReference>
<sequence length="64" mass="7899">MDKKYYWVSYVYKNNINNDVGFENTVTTTHPFKDELFKKSDGYGYYKILNFKEILEEEYEMFKE</sequence>
<reference evidence="1 2" key="1">
    <citation type="journal article" date="2019" name="Int. J. Syst. Evol. Microbiol.">
        <title>The Global Catalogue of Microorganisms (GCM) 10K type strain sequencing project: providing services to taxonomists for standard genome sequencing and annotation.</title>
        <authorList>
            <consortium name="The Broad Institute Genomics Platform"/>
            <consortium name="The Broad Institute Genome Sequencing Center for Infectious Disease"/>
            <person name="Wu L."/>
            <person name="Ma J."/>
        </authorList>
    </citation>
    <scope>NUCLEOTIDE SEQUENCE [LARGE SCALE GENOMIC DNA]</scope>
    <source>
        <strain evidence="1 2">JCM 1417</strain>
    </source>
</reference>
<accession>A0ABN1KIG7</accession>
<organism evidence="1 2">
    <name type="scientific">Clostridium subterminale</name>
    <dbReference type="NCBI Taxonomy" id="1550"/>
    <lineage>
        <taxon>Bacteria</taxon>
        <taxon>Bacillati</taxon>
        <taxon>Bacillota</taxon>
        <taxon>Clostridia</taxon>
        <taxon>Eubacteriales</taxon>
        <taxon>Clostridiaceae</taxon>
        <taxon>Clostridium</taxon>
    </lineage>
</organism>
<dbReference type="RefSeq" id="WP_343823502.1">
    <property type="nucleotide sequence ID" value="NZ_BAAACI010000001.1"/>
</dbReference>
<dbReference type="EMBL" id="BAAACI010000001">
    <property type="protein sequence ID" value="GAA0767245.1"/>
    <property type="molecule type" value="Genomic_DNA"/>
</dbReference>
<gene>
    <name evidence="1" type="ORF">GCM10008908_06080</name>
</gene>
<proteinExistence type="predicted"/>
<evidence type="ECO:0000313" key="2">
    <source>
        <dbReference type="Proteomes" id="UP001501047"/>
    </source>
</evidence>